<reference evidence="8" key="1">
    <citation type="submission" date="2015-02" db="EMBL/GenBank/DDBJ databases">
        <title>A novel member of the family Ruminococcaceae isolated from human feces.</title>
        <authorList>
            <person name="Shkoporov A.N."/>
            <person name="Chaplin A.V."/>
            <person name="Motuzova O.V."/>
            <person name="Kafarskaia L.I."/>
            <person name="Khokhlova E.V."/>
            <person name="Efimov B.A."/>
        </authorList>
    </citation>
    <scope>NUCLEOTIDE SEQUENCE [LARGE SCALE GENOMIC DNA]</scope>
    <source>
        <strain evidence="8">585-1</strain>
    </source>
</reference>
<keyword evidence="9" id="KW-1185">Reference proteome</keyword>
<evidence type="ECO:0000256" key="5">
    <source>
        <dbReference type="ARBA" id="ARBA00048391"/>
    </source>
</evidence>
<accession>A0A0D8IYT5</accession>
<dbReference type="AlphaFoldDB" id="A0A0D8IYT5"/>
<evidence type="ECO:0000256" key="1">
    <source>
        <dbReference type="ARBA" id="ARBA00012771"/>
    </source>
</evidence>
<gene>
    <name evidence="8" type="ORF">TQ39_10625</name>
</gene>
<dbReference type="InterPro" id="IPR029063">
    <property type="entry name" value="SAM-dependent_MTases_sf"/>
</dbReference>
<keyword evidence="3" id="KW-0808">Transferase</keyword>
<dbReference type="SUPFAM" id="SSF53335">
    <property type="entry name" value="S-adenosyl-L-methionine-dependent methyltransferases"/>
    <property type="match status" value="1"/>
</dbReference>
<evidence type="ECO:0000313" key="9">
    <source>
        <dbReference type="Proteomes" id="UP000032483"/>
    </source>
</evidence>
<dbReference type="GO" id="GO:0032259">
    <property type="term" value="P:methylation"/>
    <property type="evidence" value="ECO:0007669"/>
    <property type="project" value="UniProtKB-KW"/>
</dbReference>
<dbReference type="Proteomes" id="UP000032483">
    <property type="component" value="Unassembled WGS sequence"/>
</dbReference>
<dbReference type="RefSeq" id="WP_050005504.1">
    <property type="nucleotide sequence ID" value="NZ_DAWBJP010000002.1"/>
</dbReference>
<feature type="domain" description="Methyltransferase small" evidence="6">
    <location>
        <begin position="109"/>
        <end position="209"/>
    </location>
</feature>
<dbReference type="GO" id="GO:0003676">
    <property type="term" value="F:nucleic acid binding"/>
    <property type="evidence" value="ECO:0007669"/>
    <property type="project" value="InterPro"/>
</dbReference>
<evidence type="ECO:0000256" key="3">
    <source>
        <dbReference type="ARBA" id="ARBA00022679"/>
    </source>
</evidence>
<protein>
    <recommendedName>
        <fullName evidence="1">peptide chain release factor N(5)-glutamine methyltransferase</fullName>
        <ecNumber evidence="1">2.1.1.297</ecNumber>
    </recommendedName>
</protein>
<dbReference type="Gene3D" id="1.10.8.10">
    <property type="entry name" value="DNA helicase RuvA subunit, C-terminal domain"/>
    <property type="match status" value="1"/>
</dbReference>
<dbReference type="CDD" id="cd02440">
    <property type="entry name" value="AdoMet_MTases"/>
    <property type="match status" value="1"/>
</dbReference>
<evidence type="ECO:0000259" key="7">
    <source>
        <dbReference type="Pfam" id="PF17827"/>
    </source>
</evidence>
<keyword evidence="4" id="KW-0949">S-adenosyl-L-methionine</keyword>
<proteinExistence type="predicted"/>
<dbReference type="InterPro" id="IPR040758">
    <property type="entry name" value="PrmC_N"/>
</dbReference>
<dbReference type="InterPro" id="IPR019874">
    <property type="entry name" value="RF_methyltr_PrmC"/>
</dbReference>
<feature type="domain" description="Release factor glutamine methyltransferase N-terminal" evidence="7">
    <location>
        <begin position="6"/>
        <end position="70"/>
    </location>
</feature>
<name>A0A0D8IYT5_9FIRM</name>
<comment type="caution">
    <text evidence="8">The sequence shown here is derived from an EMBL/GenBank/DDBJ whole genome shotgun (WGS) entry which is preliminary data.</text>
</comment>
<dbReference type="Pfam" id="PF17827">
    <property type="entry name" value="PrmC_N"/>
    <property type="match status" value="1"/>
</dbReference>
<dbReference type="NCBIfam" id="TIGR00536">
    <property type="entry name" value="hemK_fam"/>
    <property type="match status" value="1"/>
</dbReference>
<evidence type="ECO:0000259" key="6">
    <source>
        <dbReference type="Pfam" id="PF05175"/>
    </source>
</evidence>
<comment type="catalytic activity">
    <reaction evidence="5">
        <text>L-glutaminyl-[peptide chain release factor] + S-adenosyl-L-methionine = N(5)-methyl-L-glutaminyl-[peptide chain release factor] + S-adenosyl-L-homocysteine + H(+)</text>
        <dbReference type="Rhea" id="RHEA:42896"/>
        <dbReference type="Rhea" id="RHEA-COMP:10271"/>
        <dbReference type="Rhea" id="RHEA-COMP:10272"/>
        <dbReference type="ChEBI" id="CHEBI:15378"/>
        <dbReference type="ChEBI" id="CHEBI:30011"/>
        <dbReference type="ChEBI" id="CHEBI:57856"/>
        <dbReference type="ChEBI" id="CHEBI:59789"/>
        <dbReference type="ChEBI" id="CHEBI:61891"/>
        <dbReference type="EC" id="2.1.1.297"/>
    </reaction>
</comment>
<dbReference type="PANTHER" id="PTHR18895:SF74">
    <property type="entry name" value="MTRF1L RELEASE FACTOR GLUTAMINE METHYLTRANSFERASE"/>
    <property type="match status" value="1"/>
</dbReference>
<dbReference type="InterPro" id="IPR007848">
    <property type="entry name" value="Small_mtfrase_dom"/>
</dbReference>
<dbReference type="Pfam" id="PF05175">
    <property type="entry name" value="MTS"/>
    <property type="match status" value="1"/>
</dbReference>
<dbReference type="EMBL" id="JXXK01000014">
    <property type="protein sequence ID" value="KJF39669.1"/>
    <property type="molecule type" value="Genomic_DNA"/>
</dbReference>
<dbReference type="InterPro" id="IPR050320">
    <property type="entry name" value="N5-glutamine_MTase"/>
</dbReference>
<dbReference type="InterPro" id="IPR002052">
    <property type="entry name" value="DNA_methylase_N6_adenine_CS"/>
</dbReference>
<dbReference type="NCBIfam" id="TIGR03534">
    <property type="entry name" value="RF_mod_PrmC"/>
    <property type="match status" value="1"/>
</dbReference>
<dbReference type="InterPro" id="IPR004556">
    <property type="entry name" value="HemK-like"/>
</dbReference>
<dbReference type="Gene3D" id="3.40.50.150">
    <property type="entry name" value="Vaccinia Virus protein VP39"/>
    <property type="match status" value="1"/>
</dbReference>
<dbReference type="PANTHER" id="PTHR18895">
    <property type="entry name" value="HEMK METHYLTRANSFERASE"/>
    <property type="match status" value="1"/>
</dbReference>
<evidence type="ECO:0000256" key="2">
    <source>
        <dbReference type="ARBA" id="ARBA00022603"/>
    </source>
</evidence>
<dbReference type="GeneID" id="42857036"/>
<dbReference type="PATRIC" id="fig|1550024.3.peg.2422"/>
<evidence type="ECO:0000313" key="8">
    <source>
        <dbReference type="EMBL" id="KJF39669.1"/>
    </source>
</evidence>
<sequence>MVTPLAAVRDRLEAAGIPDAAFEAAQLYMLATGRDARLSGGAPLTDFEQKKLDALCEKRCARFPLQYLCGEWDFLDLTLKVGPGVLIPRADTETVAEAAIEAAREAGPGAAVADLCSGTGAIALGVATHVPGARVTAVELSPDALAYLRANNAACGCPLCVVQADVLRWQEECAPGSFDVIVSNPPYIAPEEMAGLQPELFHEPRMALEAPDGGLAFYKHIAPAYFGALKPGGRLILEIGWRQADAVCALCLSAGYEDVSVRSDLSGNPRCVLARRPIAF</sequence>
<dbReference type="PROSITE" id="PS00092">
    <property type="entry name" value="N6_MTASE"/>
    <property type="match status" value="1"/>
</dbReference>
<dbReference type="GO" id="GO:0102559">
    <property type="term" value="F:peptide chain release factor N(5)-glutamine methyltransferase activity"/>
    <property type="evidence" value="ECO:0007669"/>
    <property type="project" value="UniProtKB-EC"/>
</dbReference>
<dbReference type="EC" id="2.1.1.297" evidence="1"/>
<organism evidence="8 9">
    <name type="scientific">Ruthenibacterium lactatiformans</name>
    <dbReference type="NCBI Taxonomy" id="1550024"/>
    <lineage>
        <taxon>Bacteria</taxon>
        <taxon>Bacillati</taxon>
        <taxon>Bacillota</taxon>
        <taxon>Clostridia</taxon>
        <taxon>Eubacteriales</taxon>
        <taxon>Oscillospiraceae</taxon>
        <taxon>Ruthenibacterium</taxon>
    </lineage>
</organism>
<evidence type="ECO:0000256" key="4">
    <source>
        <dbReference type="ARBA" id="ARBA00022691"/>
    </source>
</evidence>
<keyword evidence="2" id="KW-0489">Methyltransferase</keyword>